<feature type="chain" id="PRO_5023035466" description="Phytocyanin domain-containing protein" evidence="1">
    <location>
        <begin position="29"/>
        <end position="120"/>
    </location>
</feature>
<dbReference type="OrthoDB" id="2011645at2759"/>
<gene>
    <name evidence="3" type="ORF">EZV62_008558</name>
</gene>
<keyword evidence="1" id="KW-0732">Signal</keyword>
<evidence type="ECO:0000256" key="1">
    <source>
        <dbReference type="SAM" id="SignalP"/>
    </source>
</evidence>
<name>A0A5C7ID83_9ROSI</name>
<feature type="domain" description="Phytocyanin" evidence="2">
    <location>
        <begin position="44"/>
        <end position="110"/>
    </location>
</feature>
<dbReference type="EMBL" id="VAHF01000003">
    <property type="protein sequence ID" value="TXG67283.1"/>
    <property type="molecule type" value="Genomic_DNA"/>
</dbReference>
<dbReference type="Gene3D" id="2.60.40.420">
    <property type="entry name" value="Cupredoxins - blue copper proteins"/>
    <property type="match status" value="1"/>
</dbReference>
<dbReference type="InterPro" id="IPR008972">
    <property type="entry name" value="Cupredoxin"/>
</dbReference>
<evidence type="ECO:0000313" key="4">
    <source>
        <dbReference type="Proteomes" id="UP000323000"/>
    </source>
</evidence>
<comment type="caution">
    <text evidence="3">The sequence shown here is derived from an EMBL/GenBank/DDBJ whole genome shotgun (WGS) entry which is preliminary data.</text>
</comment>
<proteinExistence type="predicted"/>
<feature type="signal peptide" evidence="1">
    <location>
        <begin position="1"/>
        <end position="28"/>
    </location>
</feature>
<protein>
    <recommendedName>
        <fullName evidence="2">Phytocyanin domain-containing protein</fullName>
    </recommendedName>
</protein>
<organism evidence="3 4">
    <name type="scientific">Acer yangbiense</name>
    <dbReference type="NCBI Taxonomy" id="1000413"/>
    <lineage>
        <taxon>Eukaryota</taxon>
        <taxon>Viridiplantae</taxon>
        <taxon>Streptophyta</taxon>
        <taxon>Embryophyta</taxon>
        <taxon>Tracheophyta</taxon>
        <taxon>Spermatophyta</taxon>
        <taxon>Magnoliopsida</taxon>
        <taxon>eudicotyledons</taxon>
        <taxon>Gunneridae</taxon>
        <taxon>Pentapetalae</taxon>
        <taxon>rosids</taxon>
        <taxon>malvids</taxon>
        <taxon>Sapindales</taxon>
        <taxon>Sapindaceae</taxon>
        <taxon>Hippocastanoideae</taxon>
        <taxon>Acereae</taxon>
        <taxon>Acer</taxon>
    </lineage>
</organism>
<reference evidence="4" key="1">
    <citation type="journal article" date="2019" name="Gigascience">
        <title>De novo genome assembly of the endangered Acer yangbiense, a plant species with extremely small populations endemic to Yunnan Province, China.</title>
        <authorList>
            <person name="Yang J."/>
            <person name="Wariss H.M."/>
            <person name="Tao L."/>
            <person name="Zhang R."/>
            <person name="Yun Q."/>
            <person name="Hollingsworth P."/>
            <person name="Dao Z."/>
            <person name="Luo G."/>
            <person name="Guo H."/>
            <person name="Ma Y."/>
            <person name="Sun W."/>
        </authorList>
    </citation>
    <scope>NUCLEOTIDE SEQUENCE [LARGE SCALE GENOMIC DNA]</scope>
    <source>
        <strain evidence="4">cv. Malutang</strain>
    </source>
</reference>
<dbReference type="Pfam" id="PF02298">
    <property type="entry name" value="Cu_bind_like"/>
    <property type="match status" value="1"/>
</dbReference>
<accession>A0A5C7ID83</accession>
<dbReference type="InterPro" id="IPR003245">
    <property type="entry name" value="Phytocyanin_dom"/>
</dbReference>
<sequence length="120" mass="13210">MAQSRGSATMAMATLLLLLGLQFEIGFAANYIVGDEGGWSFGVRDWTKGKSFKVEIFLNSTTAHNNLNVVVIDDKGYKTCTVGGDVKKYYSGHVQITIMGKTFFICRFPGWDDTKLVISV</sequence>
<evidence type="ECO:0000313" key="3">
    <source>
        <dbReference type="EMBL" id="TXG67283.1"/>
    </source>
</evidence>
<dbReference type="Proteomes" id="UP000323000">
    <property type="component" value="Chromosome 3"/>
</dbReference>
<keyword evidence="4" id="KW-1185">Reference proteome</keyword>
<evidence type="ECO:0000259" key="2">
    <source>
        <dbReference type="Pfam" id="PF02298"/>
    </source>
</evidence>
<dbReference type="SUPFAM" id="SSF49503">
    <property type="entry name" value="Cupredoxins"/>
    <property type="match status" value="1"/>
</dbReference>
<dbReference type="GO" id="GO:0009055">
    <property type="term" value="F:electron transfer activity"/>
    <property type="evidence" value="ECO:0007669"/>
    <property type="project" value="InterPro"/>
</dbReference>
<dbReference type="AlphaFoldDB" id="A0A5C7ID83"/>